<gene>
    <name evidence="2" type="ORF">QJS10_CPB19g01139</name>
</gene>
<protein>
    <recommendedName>
        <fullName evidence="1">Alpha/beta hydrolase fold-3 domain-containing protein</fullName>
    </recommendedName>
</protein>
<dbReference type="EMBL" id="JAUJYO010000019">
    <property type="protein sequence ID" value="KAK1288338.1"/>
    <property type="molecule type" value="Genomic_DNA"/>
</dbReference>
<evidence type="ECO:0000259" key="1">
    <source>
        <dbReference type="Pfam" id="PF07859"/>
    </source>
</evidence>
<dbReference type="InterPro" id="IPR029058">
    <property type="entry name" value="AB_hydrolase_fold"/>
</dbReference>
<comment type="caution">
    <text evidence="2">The sequence shown here is derived from an EMBL/GenBank/DDBJ whole genome shotgun (WGS) entry which is preliminary data.</text>
</comment>
<keyword evidence="3" id="KW-1185">Reference proteome</keyword>
<sequence length="159" mass="17801">MPQPRDEGAARNKYRRGGDCAPALLLTGARPFEFLDWLKLEVSWNITYPWKGPLDPHINPLALGAPSLKCLTCNRVLVCQAELDFLHDQGKTYYNGLKQSVWVGTSPPEFFETLGEGHVFHLTHLDSEKAKEMMKTVEVIAAEFPIGQNSVTADVKKYA</sequence>
<feature type="domain" description="Alpha/beta hydrolase fold-3" evidence="1">
    <location>
        <begin position="39"/>
        <end position="121"/>
    </location>
</feature>
<dbReference type="Proteomes" id="UP001180020">
    <property type="component" value="Unassembled WGS sequence"/>
</dbReference>
<accession>A0AAV9CJF2</accession>
<organism evidence="2 3">
    <name type="scientific">Acorus calamus</name>
    <name type="common">Sweet flag</name>
    <dbReference type="NCBI Taxonomy" id="4465"/>
    <lineage>
        <taxon>Eukaryota</taxon>
        <taxon>Viridiplantae</taxon>
        <taxon>Streptophyta</taxon>
        <taxon>Embryophyta</taxon>
        <taxon>Tracheophyta</taxon>
        <taxon>Spermatophyta</taxon>
        <taxon>Magnoliopsida</taxon>
        <taxon>Liliopsida</taxon>
        <taxon>Acoraceae</taxon>
        <taxon>Acorus</taxon>
    </lineage>
</organism>
<evidence type="ECO:0000313" key="2">
    <source>
        <dbReference type="EMBL" id="KAK1288338.1"/>
    </source>
</evidence>
<dbReference type="Gene3D" id="3.40.50.1820">
    <property type="entry name" value="alpha/beta hydrolase"/>
    <property type="match status" value="1"/>
</dbReference>
<dbReference type="GO" id="GO:0016787">
    <property type="term" value="F:hydrolase activity"/>
    <property type="evidence" value="ECO:0007669"/>
    <property type="project" value="InterPro"/>
</dbReference>
<name>A0AAV9CJF2_ACOCL</name>
<reference evidence="2" key="1">
    <citation type="journal article" date="2023" name="Nat. Commun.">
        <title>Diploid and tetraploid genomes of Acorus and the evolution of monocots.</title>
        <authorList>
            <person name="Ma L."/>
            <person name="Liu K.W."/>
            <person name="Li Z."/>
            <person name="Hsiao Y.Y."/>
            <person name="Qi Y."/>
            <person name="Fu T."/>
            <person name="Tang G.D."/>
            <person name="Zhang D."/>
            <person name="Sun W.H."/>
            <person name="Liu D.K."/>
            <person name="Li Y."/>
            <person name="Chen G.Z."/>
            <person name="Liu X.D."/>
            <person name="Liao X.Y."/>
            <person name="Jiang Y.T."/>
            <person name="Yu X."/>
            <person name="Hao Y."/>
            <person name="Huang J."/>
            <person name="Zhao X.W."/>
            <person name="Ke S."/>
            <person name="Chen Y.Y."/>
            <person name="Wu W.L."/>
            <person name="Hsu J.L."/>
            <person name="Lin Y.F."/>
            <person name="Huang M.D."/>
            <person name="Li C.Y."/>
            <person name="Huang L."/>
            <person name="Wang Z.W."/>
            <person name="Zhao X."/>
            <person name="Zhong W.Y."/>
            <person name="Peng D.H."/>
            <person name="Ahmad S."/>
            <person name="Lan S."/>
            <person name="Zhang J.S."/>
            <person name="Tsai W.C."/>
            <person name="Van de Peer Y."/>
            <person name="Liu Z.J."/>
        </authorList>
    </citation>
    <scope>NUCLEOTIDE SEQUENCE</scope>
    <source>
        <strain evidence="2">CP</strain>
    </source>
</reference>
<reference evidence="2" key="2">
    <citation type="submission" date="2023-06" db="EMBL/GenBank/DDBJ databases">
        <authorList>
            <person name="Ma L."/>
            <person name="Liu K.-W."/>
            <person name="Li Z."/>
            <person name="Hsiao Y.-Y."/>
            <person name="Qi Y."/>
            <person name="Fu T."/>
            <person name="Tang G."/>
            <person name="Zhang D."/>
            <person name="Sun W.-H."/>
            <person name="Liu D.-K."/>
            <person name="Li Y."/>
            <person name="Chen G.-Z."/>
            <person name="Liu X.-D."/>
            <person name="Liao X.-Y."/>
            <person name="Jiang Y.-T."/>
            <person name="Yu X."/>
            <person name="Hao Y."/>
            <person name="Huang J."/>
            <person name="Zhao X.-W."/>
            <person name="Ke S."/>
            <person name="Chen Y.-Y."/>
            <person name="Wu W.-L."/>
            <person name="Hsu J.-L."/>
            <person name="Lin Y.-F."/>
            <person name="Huang M.-D."/>
            <person name="Li C.-Y."/>
            <person name="Huang L."/>
            <person name="Wang Z.-W."/>
            <person name="Zhao X."/>
            <person name="Zhong W.-Y."/>
            <person name="Peng D.-H."/>
            <person name="Ahmad S."/>
            <person name="Lan S."/>
            <person name="Zhang J.-S."/>
            <person name="Tsai W.-C."/>
            <person name="Van De Peer Y."/>
            <person name="Liu Z.-J."/>
        </authorList>
    </citation>
    <scope>NUCLEOTIDE SEQUENCE</scope>
    <source>
        <strain evidence="2">CP</strain>
        <tissue evidence="2">Leaves</tissue>
    </source>
</reference>
<dbReference type="Pfam" id="PF07859">
    <property type="entry name" value="Abhydrolase_3"/>
    <property type="match status" value="1"/>
</dbReference>
<dbReference type="InterPro" id="IPR013094">
    <property type="entry name" value="AB_hydrolase_3"/>
</dbReference>
<proteinExistence type="predicted"/>
<dbReference type="AlphaFoldDB" id="A0AAV9CJF2"/>
<evidence type="ECO:0000313" key="3">
    <source>
        <dbReference type="Proteomes" id="UP001180020"/>
    </source>
</evidence>
<dbReference type="SUPFAM" id="SSF53474">
    <property type="entry name" value="alpha/beta-Hydrolases"/>
    <property type="match status" value="1"/>
</dbReference>